<evidence type="ECO:0000313" key="1">
    <source>
        <dbReference type="EMBL" id="QOV99506.1"/>
    </source>
</evidence>
<dbReference type="EMBL" id="CP063450">
    <property type="protein sequence ID" value="QOV99506.1"/>
    <property type="molecule type" value="Genomic_DNA"/>
</dbReference>
<dbReference type="Proteomes" id="UP000593818">
    <property type="component" value="Chromosome"/>
</dbReference>
<gene>
    <name evidence="1" type="ORF">INP59_03645</name>
</gene>
<reference evidence="1 2" key="1">
    <citation type="submission" date="2020-10" db="EMBL/GenBank/DDBJ databases">
        <title>Whole genome sequence of oil-degrading bacteria Rhodococcus pyridinivorans strain 5Ap.</title>
        <authorList>
            <person name="Akhremchuk A.E."/>
            <person name="Valentovich L.N."/>
            <person name="Charniauskaya M.I."/>
            <person name="Bukliarevich H.A."/>
            <person name="Titok M.A."/>
        </authorList>
    </citation>
    <scope>NUCLEOTIDE SEQUENCE [LARGE SCALE GENOMIC DNA]</scope>
    <source>
        <strain evidence="1 2">5Ap</strain>
    </source>
</reference>
<dbReference type="RefSeq" id="WP_193903130.1">
    <property type="nucleotide sequence ID" value="NZ_CP063450.1"/>
</dbReference>
<dbReference type="AlphaFoldDB" id="A0A7M2XNP7"/>
<organism evidence="1 2">
    <name type="scientific">Rhodococcus pyridinivorans</name>
    <dbReference type="NCBI Taxonomy" id="103816"/>
    <lineage>
        <taxon>Bacteria</taxon>
        <taxon>Bacillati</taxon>
        <taxon>Actinomycetota</taxon>
        <taxon>Actinomycetes</taxon>
        <taxon>Mycobacteriales</taxon>
        <taxon>Nocardiaceae</taxon>
        <taxon>Rhodococcus</taxon>
    </lineage>
</organism>
<name>A0A7M2XNP7_9NOCA</name>
<sequence length="48" mass="5240">MSDPEVTPVAALAAHPRYRHADWDDLDQLAHSLEVVASYLDPGSGEVH</sequence>
<proteinExistence type="predicted"/>
<evidence type="ECO:0000313" key="2">
    <source>
        <dbReference type="Proteomes" id="UP000593818"/>
    </source>
</evidence>
<keyword evidence="2" id="KW-1185">Reference proteome</keyword>
<accession>A0A7M2XNP7</accession>
<protein>
    <submittedName>
        <fullName evidence="1">Uncharacterized protein</fullName>
    </submittedName>
</protein>